<evidence type="ECO:0000313" key="4">
    <source>
        <dbReference type="Proteomes" id="UP001215598"/>
    </source>
</evidence>
<keyword evidence="2" id="KW-0812">Transmembrane</keyword>
<keyword evidence="2" id="KW-0472">Membrane</keyword>
<dbReference type="AlphaFoldDB" id="A0AAD7II53"/>
<evidence type="ECO:0000256" key="2">
    <source>
        <dbReference type="SAM" id="Phobius"/>
    </source>
</evidence>
<sequence length="294" mass="30605">MFGDQYSSRSLRLAVEDSPCNKLTLRASESSAKAFGTTVEDTAESTLGASPRHRKKPTSTSSATQTHITRSRSATGDPASGVGLGNTMANFVTADVGAAAASPRQKKPTSAPTFPSTTIETGDSSGGTMFGNTADGIQNSITAARTADALTFTSSRDSTKPTSTSSASKIYTTGSEFSHCSAPLSSTTGNPVNPTSVSLQSFPATPPPATASSSRPTAAASTKSSTNKTMPIVVGIVVPLVLMILSGAAFFLYKRRQRARDRREWERTHEEIADAVREIGGPATVPAWSQPSHV</sequence>
<evidence type="ECO:0000256" key="1">
    <source>
        <dbReference type="SAM" id="MobiDB-lite"/>
    </source>
</evidence>
<reference evidence="3" key="1">
    <citation type="submission" date="2023-03" db="EMBL/GenBank/DDBJ databases">
        <title>Massive genome expansion in bonnet fungi (Mycena s.s.) driven by repeated elements and novel gene families across ecological guilds.</title>
        <authorList>
            <consortium name="Lawrence Berkeley National Laboratory"/>
            <person name="Harder C.B."/>
            <person name="Miyauchi S."/>
            <person name="Viragh M."/>
            <person name="Kuo A."/>
            <person name="Thoen E."/>
            <person name="Andreopoulos B."/>
            <person name="Lu D."/>
            <person name="Skrede I."/>
            <person name="Drula E."/>
            <person name="Henrissat B."/>
            <person name="Morin E."/>
            <person name="Kohler A."/>
            <person name="Barry K."/>
            <person name="LaButti K."/>
            <person name="Morin E."/>
            <person name="Salamov A."/>
            <person name="Lipzen A."/>
            <person name="Mereny Z."/>
            <person name="Hegedus B."/>
            <person name="Baldrian P."/>
            <person name="Stursova M."/>
            <person name="Weitz H."/>
            <person name="Taylor A."/>
            <person name="Grigoriev I.V."/>
            <person name="Nagy L.G."/>
            <person name="Martin F."/>
            <person name="Kauserud H."/>
        </authorList>
    </citation>
    <scope>NUCLEOTIDE SEQUENCE</scope>
    <source>
        <strain evidence="3">CBHHK182m</strain>
    </source>
</reference>
<comment type="caution">
    <text evidence="3">The sequence shown here is derived from an EMBL/GenBank/DDBJ whole genome shotgun (WGS) entry which is preliminary data.</text>
</comment>
<gene>
    <name evidence="3" type="ORF">B0H16DRAFT_1562402</name>
</gene>
<feature type="compositionally biased region" description="Low complexity" evidence="1">
    <location>
        <begin position="210"/>
        <end position="226"/>
    </location>
</feature>
<feature type="compositionally biased region" description="Polar residues" evidence="1">
    <location>
        <begin position="178"/>
        <end position="202"/>
    </location>
</feature>
<protein>
    <submittedName>
        <fullName evidence="3">Uncharacterized protein</fullName>
    </submittedName>
</protein>
<feature type="compositionally biased region" description="Polar residues" evidence="1">
    <location>
        <begin position="108"/>
        <end position="123"/>
    </location>
</feature>
<keyword evidence="4" id="KW-1185">Reference proteome</keyword>
<feature type="transmembrane region" description="Helical" evidence="2">
    <location>
        <begin position="232"/>
        <end position="253"/>
    </location>
</feature>
<feature type="region of interest" description="Disordered" evidence="1">
    <location>
        <begin position="99"/>
        <end position="134"/>
    </location>
</feature>
<feature type="non-terminal residue" evidence="3">
    <location>
        <position position="294"/>
    </location>
</feature>
<feature type="region of interest" description="Disordered" evidence="1">
    <location>
        <begin position="26"/>
        <end position="82"/>
    </location>
</feature>
<name>A0AAD7II53_9AGAR</name>
<feature type="region of interest" description="Disordered" evidence="1">
    <location>
        <begin position="178"/>
        <end position="226"/>
    </location>
</feature>
<organism evidence="3 4">
    <name type="scientific">Mycena metata</name>
    <dbReference type="NCBI Taxonomy" id="1033252"/>
    <lineage>
        <taxon>Eukaryota</taxon>
        <taxon>Fungi</taxon>
        <taxon>Dikarya</taxon>
        <taxon>Basidiomycota</taxon>
        <taxon>Agaricomycotina</taxon>
        <taxon>Agaricomycetes</taxon>
        <taxon>Agaricomycetidae</taxon>
        <taxon>Agaricales</taxon>
        <taxon>Marasmiineae</taxon>
        <taxon>Mycenaceae</taxon>
        <taxon>Mycena</taxon>
    </lineage>
</organism>
<dbReference type="Proteomes" id="UP001215598">
    <property type="component" value="Unassembled WGS sequence"/>
</dbReference>
<dbReference type="EMBL" id="JARKIB010000093">
    <property type="protein sequence ID" value="KAJ7742797.1"/>
    <property type="molecule type" value="Genomic_DNA"/>
</dbReference>
<proteinExistence type="predicted"/>
<evidence type="ECO:0000313" key="3">
    <source>
        <dbReference type="EMBL" id="KAJ7742797.1"/>
    </source>
</evidence>
<keyword evidence="2" id="KW-1133">Transmembrane helix</keyword>
<accession>A0AAD7II53</accession>
<feature type="compositionally biased region" description="Polar residues" evidence="1">
    <location>
        <begin position="58"/>
        <end position="74"/>
    </location>
</feature>